<dbReference type="Pfam" id="PF07394">
    <property type="entry name" value="DUF1501"/>
    <property type="match status" value="1"/>
</dbReference>
<keyword evidence="1 2" id="KW-0732">Signal</keyword>
<dbReference type="PATRIC" id="fig|1229493.5.peg.5350"/>
<comment type="caution">
    <text evidence="3">The sequence shown here is derived from an EMBL/GenBank/DDBJ whole genome shotgun (WGS) entry which is preliminary data.</text>
</comment>
<evidence type="ECO:0000313" key="3">
    <source>
        <dbReference type="EMBL" id="KIF54406.1"/>
    </source>
</evidence>
<dbReference type="EMBL" id="JPRD01000007">
    <property type="protein sequence ID" value="KIF54406.1"/>
    <property type="molecule type" value="Genomic_DNA"/>
</dbReference>
<dbReference type="AlphaFoldDB" id="A0A0C1ZN36"/>
<organism evidence="3 4">
    <name type="scientific">Vibrio owensii CAIM 1854 = LMG 25443</name>
    <dbReference type="NCBI Taxonomy" id="1229493"/>
    <lineage>
        <taxon>Bacteria</taxon>
        <taxon>Pseudomonadati</taxon>
        <taxon>Pseudomonadota</taxon>
        <taxon>Gammaproteobacteria</taxon>
        <taxon>Vibrionales</taxon>
        <taxon>Vibrionaceae</taxon>
        <taxon>Vibrio</taxon>
    </lineage>
</organism>
<dbReference type="InterPro" id="IPR006311">
    <property type="entry name" value="TAT_signal"/>
</dbReference>
<dbReference type="Proteomes" id="UP000031586">
    <property type="component" value="Unassembled WGS sequence"/>
</dbReference>
<dbReference type="InterPro" id="IPR010869">
    <property type="entry name" value="DUF1501"/>
</dbReference>
<feature type="chain" id="PRO_5002145225" evidence="2">
    <location>
        <begin position="30"/>
        <end position="441"/>
    </location>
</feature>
<accession>A0A0C1ZN36</accession>
<dbReference type="RefSeq" id="WP_020196851.1">
    <property type="nucleotide sequence ID" value="NZ_BAOH01000086.1"/>
</dbReference>
<protein>
    <submittedName>
        <fullName evidence="3">Tat pathway signal protein</fullName>
    </submittedName>
</protein>
<dbReference type="PANTHER" id="PTHR43737:SF1">
    <property type="entry name" value="DUF1501 DOMAIN-CONTAINING PROTEIN"/>
    <property type="match status" value="1"/>
</dbReference>
<evidence type="ECO:0000256" key="1">
    <source>
        <dbReference type="ARBA" id="ARBA00022729"/>
    </source>
</evidence>
<dbReference type="PANTHER" id="PTHR43737">
    <property type="entry name" value="BLL7424 PROTEIN"/>
    <property type="match status" value="1"/>
</dbReference>
<evidence type="ECO:0000313" key="4">
    <source>
        <dbReference type="Proteomes" id="UP000031586"/>
    </source>
</evidence>
<proteinExistence type="predicted"/>
<dbReference type="NCBIfam" id="TIGR01409">
    <property type="entry name" value="TAT_signal_seq"/>
    <property type="match status" value="1"/>
</dbReference>
<feature type="signal peptide" evidence="2">
    <location>
        <begin position="1"/>
        <end position="29"/>
    </location>
</feature>
<evidence type="ECO:0000256" key="2">
    <source>
        <dbReference type="SAM" id="SignalP"/>
    </source>
</evidence>
<reference evidence="3 4" key="1">
    <citation type="submission" date="2014-07" db="EMBL/GenBank/DDBJ databases">
        <title>Unique and conserved regions in Vibrio harveyi and related species in comparison with the shrimp pathogen Vibrio harveyi CAIM 1792.</title>
        <authorList>
            <person name="Espinoza-Valles I."/>
            <person name="Vora G."/>
            <person name="Leekitcharoenphon P."/>
            <person name="Ussery D."/>
            <person name="Hoj L."/>
            <person name="Gomez-Gil B."/>
        </authorList>
    </citation>
    <scope>NUCLEOTIDE SEQUENCE [LARGE SCALE GENOMIC DNA]</scope>
    <source>
        <strain evidence="4">CAIM 1854 / LMG 25443</strain>
    </source>
</reference>
<dbReference type="PROSITE" id="PS51318">
    <property type="entry name" value="TAT"/>
    <property type="match status" value="1"/>
</dbReference>
<dbReference type="InterPro" id="IPR019546">
    <property type="entry name" value="TAT_signal_bac_arc"/>
</dbReference>
<gene>
    <name evidence="3" type="ORF">H735_03185</name>
</gene>
<name>A0A0C1ZN36_9VIBR</name>
<dbReference type="Pfam" id="PF10518">
    <property type="entry name" value="TAT_signal"/>
    <property type="match status" value="1"/>
</dbReference>
<sequence length="441" mass="48260">MKLSRRNFMKSTASLGAMASVGLPGYAMASQTNDFRALICVYLSGGNDAINTFLPLSDFHYDQYANVRGKLSVAKNSIIPIGLNATDNQGNTVPLGMHPKLARLAEMFDNGDATVVLNSGVLEQPMTKQMIESGEVALPDQLFSHNSQSNTLMRGGMNTFTNLGWAGRMLDVMSSHSEITPLYSVHGDSLWLRSLEHRQTVLKKDRAVQLSAIGNPLYKEVYDQLLATASNNPFNGHFNLMVDESMTMSGVLAEQLHNVEDAPLFSSTTLGKQMQTVYKLIASQSYLNQQQQVFFVKHTGYDVHDSQLSKHPALLGDLATNLFAMYRAIDALGMRDNVTTFTMSDFGRRMTNNGNGTDHGWGGHQFIMGGAVNGSKPIGTWPELVLDGEDDYSKGRLIPKIGTDQVGATLAQWMGITDGAALDYVFPNIRNFSSSNLGFMS</sequence>